<proteinExistence type="predicted"/>
<keyword evidence="2" id="KW-1185">Reference proteome</keyword>
<sequence>MHCDSYLELASCGSLVNLRTYRQTRWQQQEAQNAVGAGNLSQTFPCCRSPGTKARALMFVSGNANTVLLGYVKNREGSG</sequence>
<organism evidence="1 2">
    <name type="scientific">Petrolisthes manimaculis</name>
    <dbReference type="NCBI Taxonomy" id="1843537"/>
    <lineage>
        <taxon>Eukaryota</taxon>
        <taxon>Metazoa</taxon>
        <taxon>Ecdysozoa</taxon>
        <taxon>Arthropoda</taxon>
        <taxon>Crustacea</taxon>
        <taxon>Multicrustacea</taxon>
        <taxon>Malacostraca</taxon>
        <taxon>Eumalacostraca</taxon>
        <taxon>Eucarida</taxon>
        <taxon>Decapoda</taxon>
        <taxon>Pleocyemata</taxon>
        <taxon>Anomura</taxon>
        <taxon>Galatheoidea</taxon>
        <taxon>Porcellanidae</taxon>
        <taxon>Petrolisthes</taxon>
    </lineage>
</organism>
<dbReference type="EMBL" id="JAWZYT010004482">
    <property type="protein sequence ID" value="KAK4293689.1"/>
    <property type="molecule type" value="Genomic_DNA"/>
</dbReference>
<accession>A0AAE1TSF6</accession>
<evidence type="ECO:0000313" key="1">
    <source>
        <dbReference type="EMBL" id="KAK4293689.1"/>
    </source>
</evidence>
<comment type="caution">
    <text evidence="1">The sequence shown here is derived from an EMBL/GenBank/DDBJ whole genome shotgun (WGS) entry which is preliminary data.</text>
</comment>
<evidence type="ECO:0000313" key="2">
    <source>
        <dbReference type="Proteomes" id="UP001292094"/>
    </source>
</evidence>
<protein>
    <submittedName>
        <fullName evidence="1">Uncharacterized protein</fullName>
    </submittedName>
</protein>
<dbReference type="Proteomes" id="UP001292094">
    <property type="component" value="Unassembled WGS sequence"/>
</dbReference>
<gene>
    <name evidence="1" type="ORF">Pmani_033632</name>
</gene>
<reference evidence="1" key="1">
    <citation type="submission" date="2023-11" db="EMBL/GenBank/DDBJ databases">
        <title>Genome assemblies of two species of porcelain crab, Petrolisthes cinctipes and Petrolisthes manimaculis (Anomura: Porcellanidae).</title>
        <authorList>
            <person name="Angst P."/>
        </authorList>
    </citation>
    <scope>NUCLEOTIDE SEQUENCE</scope>
    <source>
        <strain evidence="1">PB745_02</strain>
        <tissue evidence="1">Gill</tissue>
    </source>
</reference>
<name>A0AAE1TSF6_9EUCA</name>
<dbReference type="AlphaFoldDB" id="A0AAE1TSF6"/>